<protein>
    <submittedName>
        <fullName evidence="1">Uncharacterized protein</fullName>
    </submittedName>
</protein>
<evidence type="ECO:0000313" key="2">
    <source>
        <dbReference type="Proteomes" id="UP000595197"/>
    </source>
</evidence>
<sequence length="128" mass="15019">MSLTHDIPDFLIQPDEPQEIGYVGPTLRFACGFAHFHYVLDIIREFWWEVRLHRAAAWDQSFTKVMQSETRMRALTDELVADLAERGVAEADTRAWLEAFRRDTDQREQAAIEADDDRMGWFPLEEEC</sequence>
<keyword evidence="1" id="KW-0614">Plasmid</keyword>
<dbReference type="RefSeq" id="WP_201082548.1">
    <property type="nucleotide sequence ID" value="NZ_CP067421.1"/>
</dbReference>
<organism evidence="1 2">
    <name type="scientific">Skermanella cutis</name>
    <dbReference type="NCBI Taxonomy" id="2775420"/>
    <lineage>
        <taxon>Bacteria</taxon>
        <taxon>Pseudomonadati</taxon>
        <taxon>Pseudomonadota</taxon>
        <taxon>Alphaproteobacteria</taxon>
        <taxon>Rhodospirillales</taxon>
        <taxon>Azospirillaceae</taxon>
        <taxon>Skermanella</taxon>
    </lineage>
</organism>
<geneLocation type="plasmid" evidence="1 2">
    <name>pTT6-1</name>
</geneLocation>
<accession>A0ABX7BFI7</accession>
<name>A0ABX7BFI7_9PROT</name>
<reference evidence="1" key="1">
    <citation type="submission" date="2021-02" db="EMBL/GenBank/DDBJ databases">
        <title>Skermanella TT6 skin isolate.</title>
        <authorList>
            <person name="Lee K."/>
            <person name="Ganzorig M."/>
        </authorList>
    </citation>
    <scope>NUCLEOTIDE SEQUENCE</scope>
    <source>
        <strain evidence="1">TT6</strain>
    </source>
</reference>
<proteinExistence type="predicted"/>
<dbReference type="Proteomes" id="UP000595197">
    <property type="component" value="Plasmid pTT6-1"/>
</dbReference>
<dbReference type="EMBL" id="CP067421">
    <property type="protein sequence ID" value="QQP93141.1"/>
    <property type="molecule type" value="Genomic_DNA"/>
</dbReference>
<keyword evidence="2" id="KW-1185">Reference proteome</keyword>
<gene>
    <name evidence="1" type="ORF">IGS68_28775</name>
</gene>
<evidence type="ECO:0000313" key="1">
    <source>
        <dbReference type="EMBL" id="QQP93141.1"/>
    </source>
</evidence>